<dbReference type="Pfam" id="PF04386">
    <property type="entry name" value="SspB"/>
    <property type="match status" value="1"/>
</dbReference>
<dbReference type="EMBL" id="JAHSPR010000012">
    <property type="protein sequence ID" value="MBV4398140.1"/>
    <property type="molecule type" value="Genomic_DNA"/>
</dbReference>
<dbReference type="PIRSF" id="PIRSF005276">
    <property type="entry name" value="SspB"/>
    <property type="match status" value="1"/>
</dbReference>
<dbReference type="InterPro" id="IPR036760">
    <property type="entry name" value="SspB-like_sf"/>
</dbReference>
<dbReference type="NCBIfam" id="NF008769">
    <property type="entry name" value="PRK11798.2-5"/>
    <property type="match status" value="1"/>
</dbReference>
<gene>
    <name evidence="2" type="ORF">KU392_12905</name>
</gene>
<sequence>MTSVSTKPYLLRALYEWCTDSGYTPHLVVKVDQYCQVPQEYVRDGYITLNIGALATGKLSMENDWISFNARFNGVSRSIAVPVSAVSAIYARETQEGMQFETEEYVPDQEIESEDISDDSNDDDPPSGGAGKAPWLKVVK</sequence>
<evidence type="ECO:0000313" key="3">
    <source>
        <dbReference type="Proteomes" id="UP000722165"/>
    </source>
</evidence>
<dbReference type="Gene3D" id="2.30.30.220">
    <property type="entry name" value="SspB-like"/>
    <property type="match status" value="1"/>
</dbReference>
<accession>A0ABS6NR86</accession>
<reference evidence="2 3" key="1">
    <citation type="submission" date="2021-06" db="EMBL/GenBank/DDBJ databases">
        <authorList>
            <person name="Lu T."/>
            <person name="Wang Q."/>
            <person name="Han X."/>
        </authorList>
    </citation>
    <scope>NUCLEOTIDE SEQUENCE [LARGE SCALE GENOMIC DNA]</scope>
    <source>
        <strain evidence="2 3">LAM0050</strain>
    </source>
</reference>
<keyword evidence="2" id="KW-0378">Hydrolase</keyword>
<dbReference type="PANTHER" id="PTHR37486">
    <property type="entry name" value="STRINGENT STARVATION PROTEIN B"/>
    <property type="match status" value="1"/>
</dbReference>
<proteinExistence type="predicted"/>
<dbReference type="PANTHER" id="PTHR37486:SF1">
    <property type="entry name" value="STRINGENT STARVATION PROTEIN B"/>
    <property type="match status" value="1"/>
</dbReference>
<evidence type="ECO:0000256" key="1">
    <source>
        <dbReference type="SAM" id="MobiDB-lite"/>
    </source>
</evidence>
<dbReference type="SUPFAM" id="SSF101738">
    <property type="entry name" value="SspB-like"/>
    <property type="match status" value="1"/>
</dbReference>
<dbReference type="InterPro" id="IPR007481">
    <property type="entry name" value="SspB"/>
</dbReference>
<keyword evidence="2" id="KW-0645">Protease</keyword>
<evidence type="ECO:0000313" key="2">
    <source>
        <dbReference type="EMBL" id="MBV4398140.1"/>
    </source>
</evidence>
<dbReference type="GO" id="GO:0008233">
    <property type="term" value="F:peptidase activity"/>
    <property type="evidence" value="ECO:0007669"/>
    <property type="project" value="UniProtKB-KW"/>
</dbReference>
<feature type="compositionally biased region" description="Acidic residues" evidence="1">
    <location>
        <begin position="101"/>
        <end position="125"/>
    </location>
</feature>
<dbReference type="RefSeq" id="WP_169293179.1">
    <property type="nucleotide sequence ID" value="NZ_JAHSPR010000012.1"/>
</dbReference>
<keyword evidence="3" id="KW-1185">Reference proteome</keyword>
<organism evidence="2 3">
    <name type="scientific">Advenella alkanexedens</name>
    <dbReference type="NCBI Taxonomy" id="1481665"/>
    <lineage>
        <taxon>Bacteria</taxon>
        <taxon>Pseudomonadati</taxon>
        <taxon>Pseudomonadota</taxon>
        <taxon>Betaproteobacteria</taxon>
        <taxon>Burkholderiales</taxon>
        <taxon>Alcaligenaceae</taxon>
    </lineage>
</organism>
<feature type="region of interest" description="Disordered" evidence="1">
    <location>
        <begin position="98"/>
        <end position="140"/>
    </location>
</feature>
<dbReference type="Proteomes" id="UP000722165">
    <property type="component" value="Unassembled WGS sequence"/>
</dbReference>
<comment type="caution">
    <text evidence="2">The sequence shown here is derived from an EMBL/GenBank/DDBJ whole genome shotgun (WGS) entry which is preliminary data.</text>
</comment>
<name>A0ABS6NR86_9BURK</name>
<dbReference type="GO" id="GO:0006508">
    <property type="term" value="P:proteolysis"/>
    <property type="evidence" value="ECO:0007669"/>
    <property type="project" value="UniProtKB-KW"/>
</dbReference>
<protein>
    <submittedName>
        <fullName evidence="2">ClpXP protease specificity-enhancing factor</fullName>
    </submittedName>
</protein>